<dbReference type="CDD" id="cd01949">
    <property type="entry name" value="GGDEF"/>
    <property type="match status" value="1"/>
</dbReference>
<dbReference type="NCBIfam" id="TIGR00229">
    <property type="entry name" value="sensory_box"/>
    <property type="match status" value="1"/>
</dbReference>
<dbReference type="PROSITE" id="PS50883">
    <property type="entry name" value="EAL"/>
    <property type="match status" value="1"/>
</dbReference>
<dbReference type="CDD" id="cd01948">
    <property type="entry name" value="EAL"/>
    <property type="match status" value="1"/>
</dbReference>
<feature type="transmembrane region" description="Helical" evidence="1">
    <location>
        <begin position="189"/>
        <end position="216"/>
    </location>
</feature>
<name>A0ABS5SBV8_9BACT</name>
<dbReference type="SMART" id="SM00091">
    <property type="entry name" value="PAS"/>
    <property type="match status" value="1"/>
</dbReference>
<dbReference type="InterPro" id="IPR029787">
    <property type="entry name" value="Nucleotide_cyclase"/>
</dbReference>
<dbReference type="SMART" id="SM00052">
    <property type="entry name" value="EAL"/>
    <property type="match status" value="1"/>
</dbReference>
<dbReference type="SMART" id="SM00267">
    <property type="entry name" value="GGDEF"/>
    <property type="match status" value="1"/>
</dbReference>
<feature type="domain" description="PAC" evidence="3">
    <location>
        <begin position="299"/>
        <end position="350"/>
    </location>
</feature>
<reference evidence="6 7" key="1">
    <citation type="submission" date="2021-05" db="EMBL/GenBank/DDBJ databases">
        <title>The draft genome of Geobacter luticola JCM 17780.</title>
        <authorList>
            <person name="Xu Z."/>
            <person name="Masuda Y."/>
            <person name="Itoh H."/>
            <person name="Senoo K."/>
        </authorList>
    </citation>
    <scope>NUCLEOTIDE SEQUENCE [LARGE SCALE GENOMIC DNA]</scope>
    <source>
        <strain evidence="6 7">JCM 17780</strain>
    </source>
</reference>
<dbReference type="Pfam" id="PF00563">
    <property type="entry name" value="EAL"/>
    <property type="match status" value="1"/>
</dbReference>
<feature type="transmembrane region" description="Helical" evidence="1">
    <location>
        <begin position="101"/>
        <end position="120"/>
    </location>
</feature>
<organism evidence="6 7">
    <name type="scientific">Geomobilimonas luticola</name>
    <dbReference type="NCBI Taxonomy" id="1114878"/>
    <lineage>
        <taxon>Bacteria</taxon>
        <taxon>Pseudomonadati</taxon>
        <taxon>Thermodesulfobacteriota</taxon>
        <taxon>Desulfuromonadia</taxon>
        <taxon>Geobacterales</taxon>
        <taxon>Geobacteraceae</taxon>
        <taxon>Geomobilimonas</taxon>
    </lineage>
</organism>
<dbReference type="InterPro" id="IPR013767">
    <property type="entry name" value="PAS_fold"/>
</dbReference>
<dbReference type="PROSITE" id="PS50113">
    <property type="entry name" value="PAC"/>
    <property type="match status" value="1"/>
</dbReference>
<feature type="transmembrane region" description="Helical" evidence="1">
    <location>
        <begin position="41"/>
        <end position="60"/>
    </location>
</feature>
<keyword evidence="1" id="KW-0472">Membrane</keyword>
<evidence type="ECO:0000313" key="6">
    <source>
        <dbReference type="EMBL" id="MBT0652845.1"/>
    </source>
</evidence>
<feature type="domain" description="GGDEF" evidence="5">
    <location>
        <begin position="382"/>
        <end position="515"/>
    </location>
</feature>
<comment type="caution">
    <text evidence="6">The sequence shown here is derived from an EMBL/GenBank/DDBJ whole genome shotgun (WGS) entry which is preliminary data.</text>
</comment>
<dbReference type="Proteomes" id="UP000756860">
    <property type="component" value="Unassembled WGS sequence"/>
</dbReference>
<evidence type="ECO:0000259" key="2">
    <source>
        <dbReference type="PROSITE" id="PS50112"/>
    </source>
</evidence>
<sequence>MQNMTWLDALSQRFNLSREATDRQSPMEIVERIALVAKTRWVLLFLIGLYCCYAGGFFYFSKYGFFLTSSQLIFLFITVAGVASYNLFLERSSRSSDMPRVLGLLQIFLDMLFVTILIQFSGGASSWFWPVYLIVTIEATYLLEKRREVWLVGIVGSLLYGALLAGHYFGSIPYVTMPFIEEGLHHDPLYLLLMWFWVVILNATVAFIGTFLMTVIRNDNEALRRSEERLVNFLDTANDLIFNIAPDGRFLYVNHAWQRILGYRPEEVPALRILDILHDESRTQCLREFRDILAGGKTDALEAVFRARDGRLITVEGNLTSIMKDDKSAAIWGICRDISDRKQTQEQLYRLAHHDTLTGLPNRILFLDRLKQARALAHRQKLHMAILFLDLDRFKIINDTLGHSIGDKLLQSVAQRLNSCVREVDTVARIGGDEFIIVLVNLKEAADAEKVAQKISTTLSASFNIEGHELFATTSIGISLYPEDGEDLDNLVKKADIAMYSAKGLGRNTHQYYESSMDEHAHKRLVLENSLRKALEGDEFHLHYQPKIDATSGAITAMEALLRWVHPDLGLLPPSEFIPLAEETGLIVPIGEWVLTKACQQNKAWQQEGLPPVRVAVNLSGYQLQQKNLVEVVTRALTQSGMAPCYLELEITETVIMQNPDFAITVLGELQELGVEISIDDFGTGYSSLAHLKRFSVNTLKIDKSFVRDVEINSKDAAIATAIIAMGNSLNLRVIAEGVETEGQVSFLKDNLCDEMQGYFFSRPMPAEDVAAFMRGRGVQLSDTEKGSDSE</sequence>
<feature type="domain" description="EAL" evidence="4">
    <location>
        <begin position="524"/>
        <end position="778"/>
    </location>
</feature>
<dbReference type="PROSITE" id="PS50887">
    <property type="entry name" value="GGDEF"/>
    <property type="match status" value="1"/>
</dbReference>
<dbReference type="InterPro" id="IPR000014">
    <property type="entry name" value="PAS"/>
</dbReference>
<proteinExistence type="predicted"/>
<dbReference type="InterPro" id="IPR035919">
    <property type="entry name" value="EAL_sf"/>
</dbReference>
<dbReference type="InterPro" id="IPR000700">
    <property type="entry name" value="PAS-assoc_C"/>
</dbReference>
<feature type="domain" description="PAS" evidence="2">
    <location>
        <begin position="226"/>
        <end position="296"/>
    </location>
</feature>
<dbReference type="InterPro" id="IPR000160">
    <property type="entry name" value="GGDEF_dom"/>
</dbReference>
<accession>A0ABS5SBV8</accession>
<evidence type="ECO:0000259" key="3">
    <source>
        <dbReference type="PROSITE" id="PS50113"/>
    </source>
</evidence>
<dbReference type="PROSITE" id="PS50112">
    <property type="entry name" value="PAS"/>
    <property type="match status" value="1"/>
</dbReference>
<keyword evidence="7" id="KW-1185">Reference proteome</keyword>
<evidence type="ECO:0000259" key="5">
    <source>
        <dbReference type="PROSITE" id="PS50887"/>
    </source>
</evidence>
<dbReference type="SUPFAM" id="SSF55073">
    <property type="entry name" value="Nucleotide cyclase"/>
    <property type="match status" value="1"/>
</dbReference>
<gene>
    <name evidence="6" type="ORF">KI810_07240</name>
</gene>
<evidence type="ECO:0000313" key="7">
    <source>
        <dbReference type="Proteomes" id="UP000756860"/>
    </source>
</evidence>
<dbReference type="InterPro" id="IPR052155">
    <property type="entry name" value="Biofilm_reg_signaling"/>
</dbReference>
<dbReference type="Gene3D" id="3.30.70.270">
    <property type="match status" value="1"/>
</dbReference>
<dbReference type="SUPFAM" id="SSF141868">
    <property type="entry name" value="EAL domain-like"/>
    <property type="match status" value="1"/>
</dbReference>
<dbReference type="EMBL" id="JAHCVK010000002">
    <property type="protein sequence ID" value="MBT0652845.1"/>
    <property type="molecule type" value="Genomic_DNA"/>
</dbReference>
<dbReference type="Gene3D" id="3.20.20.450">
    <property type="entry name" value="EAL domain"/>
    <property type="match status" value="1"/>
</dbReference>
<dbReference type="InterPro" id="IPR001633">
    <property type="entry name" value="EAL_dom"/>
</dbReference>
<dbReference type="PANTHER" id="PTHR44757">
    <property type="entry name" value="DIGUANYLATE CYCLASE DGCP"/>
    <property type="match status" value="1"/>
</dbReference>
<evidence type="ECO:0000259" key="4">
    <source>
        <dbReference type="PROSITE" id="PS50883"/>
    </source>
</evidence>
<dbReference type="InterPro" id="IPR035965">
    <property type="entry name" value="PAS-like_dom_sf"/>
</dbReference>
<dbReference type="InterPro" id="IPR043128">
    <property type="entry name" value="Rev_trsase/Diguanyl_cyclase"/>
</dbReference>
<feature type="transmembrane region" description="Helical" evidence="1">
    <location>
        <begin position="72"/>
        <end position="89"/>
    </location>
</feature>
<dbReference type="Pfam" id="PF00989">
    <property type="entry name" value="PAS"/>
    <property type="match status" value="1"/>
</dbReference>
<dbReference type="CDD" id="cd00130">
    <property type="entry name" value="PAS"/>
    <property type="match status" value="1"/>
</dbReference>
<dbReference type="Gene3D" id="3.30.450.20">
    <property type="entry name" value="PAS domain"/>
    <property type="match status" value="1"/>
</dbReference>
<dbReference type="NCBIfam" id="TIGR00254">
    <property type="entry name" value="GGDEF"/>
    <property type="match status" value="1"/>
</dbReference>
<protein>
    <submittedName>
        <fullName evidence="6">EAL domain-containing protein</fullName>
    </submittedName>
</protein>
<feature type="transmembrane region" description="Helical" evidence="1">
    <location>
        <begin position="150"/>
        <end position="169"/>
    </location>
</feature>
<dbReference type="RefSeq" id="WP_214174838.1">
    <property type="nucleotide sequence ID" value="NZ_JAHCVK010000002.1"/>
</dbReference>
<keyword evidence="1" id="KW-0812">Transmembrane</keyword>
<dbReference type="SUPFAM" id="SSF55785">
    <property type="entry name" value="PYP-like sensor domain (PAS domain)"/>
    <property type="match status" value="1"/>
</dbReference>
<keyword evidence="1" id="KW-1133">Transmembrane helix</keyword>
<evidence type="ECO:0000256" key="1">
    <source>
        <dbReference type="SAM" id="Phobius"/>
    </source>
</evidence>
<dbReference type="Pfam" id="PF00990">
    <property type="entry name" value="GGDEF"/>
    <property type="match status" value="1"/>
</dbReference>
<dbReference type="PANTHER" id="PTHR44757:SF2">
    <property type="entry name" value="BIOFILM ARCHITECTURE MAINTENANCE PROTEIN MBAA"/>
    <property type="match status" value="1"/>
</dbReference>